<feature type="region of interest" description="Disordered" evidence="1">
    <location>
        <begin position="82"/>
        <end position="128"/>
    </location>
</feature>
<organism evidence="2 3">
    <name type="scientific">Dorea longicatena</name>
    <dbReference type="NCBI Taxonomy" id="88431"/>
    <lineage>
        <taxon>Bacteria</taxon>
        <taxon>Bacillati</taxon>
        <taxon>Bacillota</taxon>
        <taxon>Clostridia</taxon>
        <taxon>Lachnospirales</taxon>
        <taxon>Lachnospiraceae</taxon>
        <taxon>Dorea</taxon>
    </lineage>
</organism>
<gene>
    <name evidence="2" type="ORF">ERS852573_00453</name>
</gene>
<dbReference type="EMBL" id="CYXO01000002">
    <property type="protein sequence ID" value="CUM76985.1"/>
    <property type="molecule type" value="Genomic_DNA"/>
</dbReference>
<proteinExistence type="predicted"/>
<feature type="compositionally biased region" description="Basic and acidic residues" evidence="1">
    <location>
        <begin position="86"/>
        <end position="128"/>
    </location>
</feature>
<reference evidence="2 3" key="1">
    <citation type="submission" date="2015-09" db="EMBL/GenBank/DDBJ databases">
        <authorList>
            <consortium name="Pathogen Informatics"/>
        </authorList>
    </citation>
    <scope>NUCLEOTIDE SEQUENCE [LARGE SCALE GENOMIC DNA]</scope>
    <source>
        <strain evidence="2 3">2789STDY5834961</strain>
    </source>
</reference>
<evidence type="ECO:0000313" key="2">
    <source>
        <dbReference type="EMBL" id="CUM76985.1"/>
    </source>
</evidence>
<name>A0A173RGR3_9FIRM</name>
<dbReference type="AlphaFoldDB" id="A0A173RGR3"/>
<evidence type="ECO:0000313" key="3">
    <source>
        <dbReference type="Proteomes" id="UP000095597"/>
    </source>
</evidence>
<sequence length="199" mass="22857">MSRKSKGECTCKIVAQNERGMLGQVRDSVYRGVKYYGEDGQVEKRFCFPRKLAEEKWLEWLDADLTEDELRILEPLNRKQRRVAKRANEHNAKLKAELEEERNVEGRPKNMDAQADKQHGTENEKLDEKECKKMSEKNEMNGKQLKCYAIMATAQGGVRPAMVLTDERDAYDMCAALEAAGAVLTEKVSYEVVETILRH</sequence>
<accession>A0A173RGR3</accession>
<protein>
    <submittedName>
        <fullName evidence="2">Uncharacterized protein</fullName>
    </submittedName>
</protein>
<evidence type="ECO:0000256" key="1">
    <source>
        <dbReference type="SAM" id="MobiDB-lite"/>
    </source>
</evidence>
<dbReference type="Proteomes" id="UP000095597">
    <property type="component" value="Unassembled WGS sequence"/>
</dbReference>
<dbReference type="RefSeq" id="WP_055213520.1">
    <property type="nucleotide sequence ID" value="NZ_CYXO01000002.1"/>
</dbReference>